<feature type="domain" description="HTH gntR-type" evidence="7">
    <location>
        <begin position="21"/>
        <end position="89"/>
    </location>
</feature>
<evidence type="ECO:0000259" key="7">
    <source>
        <dbReference type="PROSITE" id="PS50949"/>
    </source>
</evidence>
<evidence type="ECO:0000256" key="3">
    <source>
        <dbReference type="ARBA" id="ARBA00023125"/>
    </source>
</evidence>
<dbReference type="PROSITE" id="PS50949">
    <property type="entry name" value="HTH_GNTR"/>
    <property type="match status" value="1"/>
</dbReference>
<evidence type="ECO:0000256" key="4">
    <source>
        <dbReference type="ARBA" id="ARBA00023163"/>
    </source>
</evidence>
<dbReference type="InterPro" id="IPR000524">
    <property type="entry name" value="Tscrpt_reg_HTH_GntR"/>
</dbReference>
<keyword evidence="9" id="KW-1185">Reference proteome</keyword>
<dbReference type="Pfam" id="PF07729">
    <property type="entry name" value="FCD"/>
    <property type="match status" value="1"/>
</dbReference>
<evidence type="ECO:0000313" key="9">
    <source>
        <dbReference type="Proteomes" id="UP000672602"/>
    </source>
</evidence>
<keyword evidence="2" id="KW-0805">Transcription regulation</keyword>
<dbReference type="RefSeq" id="WP_210681842.1">
    <property type="nucleotide sequence ID" value="NZ_JAGMWN010000004.1"/>
</dbReference>
<evidence type="ECO:0000256" key="2">
    <source>
        <dbReference type="ARBA" id="ARBA00023015"/>
    </source>
</evidence>
<comment type="caution">
    <text evidence="8">The sequence shown here is derived from an EMBL/GenBank/DDBJ whole genome shotgun (WGS) entry which is preliminary data.</text>
</comment>
<sequence length="255" mass="27761">MEDATLKSAATGELCVAAGRESVADRVAADILEMMASGDISAGDRLPSERRLAEELSVSRVSVRAALQRLKAQGFLIAVQGGGTRVVKTAGDADPALAELVRIDRTNLLDLMDLRAEMEVWAAGKAAAAATKSDLALLNRALAEMRTDNAPRPQDKARADVAFHMAVARASHSIVYRHVLSVVRETLSEMLHYHRTELFGTPADDRMIMHQHGVIVDAISSGDSERAKAAMRAHMNWTRDHYDKKRQQTDAPSPK</sequence>
<dbReference type="SMART" id="SM00345">
    <property type="entry name" value="HTH_GNTR"/>
    <property type="match status" value="1"/>
</dbReference>
<proteinExistence type="predicted"/>
<dbReference type="PRINTS" id="PR00035">
    <property type="entry name" value="HTHGNTR"/>
</dbReference>
<keyword evidence="4" id="KW-0804">Transcription</keyword>
<reference evidence="8" key="1">
    <citation type="submission" date="2021-04" db="EMBL/GenBank/DDBJ databases">
        <authorList>
            <person name="Zhang D.-C."/>
        </authorList>
    </citation>
    <scope>NUCLEOTIDE SEQUENCE</scope>
    <source>
        <strain evidence="8">CGMCC 1.15697</strain>
    </source>
</reference>
<dbReference type="PANTHER" id="PTHR43537:SF34">
    <property type="entry name" value="PYRUVATE DEHYDROGENASE COMPLEX REPRESSOR"/>
    <property type="match status" value="1"/>
</dbReference>
<name>A0A8J7RYW9_9PROT</name>
<evidence type="ECO:0000256" key="1">
    <source>
        <dbReference type="ARBA" id="ARBA00022491"/>
    </source>
</evidence>
<dbReference type="Gene3D" id="1.10.10.10">
    <property type="entry name" value="Winged helix-like DNA-binding domain superfamily/Winged helix DNA-binding domain"/>
    <property type="match status" value="1"/>
</dbReference>
<dbReference type="SUPFAM" id="SSF46785">
    <property type="entry name" value="Winged helix' DNA-binding domain"/>
    <property type="match status" value="1"/>
</dbReference>
<keyword evidence="1" id="KW-0678">Repressor</keyword>
<dbReference type="CDD" id="cd07377">
    <property type="entry name" value="WHTH_GntR"/>
    <property type="match status" value="1"/>
</dbReference>
<dbReference type="InterPro" id="IPR011711">
    <property type="entry name" value="GntR_C"/>
</dbReference>
<dbReference type="Pfam" id="PF00392">
    <property type="entry name" value="GntR"/>
    <property type="match status" value="1"/>
</dbReference>
<dbReference type="EMBL" id="JAGMWN010000004">
    <property type="protein sequence ID" value="MBP5857252.1"/>
    <property type="molecule type" value="Genomic_DNA"/>
</dbReference>
<dbReference type="GO" id="GO:0003700">
    <property type="term" value="F:DNA-binding transcription factor activity"/>
    <property type="evidence" value="ECO:0007669"/>
    <property type="project" value="InterPro"/>
</dbReference>
<dbReference type="SMART" id="SM00895">
    <property type="entry name" value="FCD"/>
    <property type="match status" value="1"/>
</dbReference>
<comment type="function">
    <text evidence="5">Transcriptional repressor for the pyruvate dehydrogenase complex genes aceEF and lpd.</text>
</comment>
<evidence type="ECO:0000313" key="8">
    <source>
        <dbReference type="EMBL" id="MBP5857252.1"/>
    </source>
</evidence>
<dbReference type="Proteomes" id="UP000672602">
    <property type="component" value="Unassembled WGS sequence"/>
</dbReference>
<dbReference type="GO" id="GO:0003677">
    <property type="term" value="F:DNA binding"/>
    <property type="evidence" value="ECO:0007669"/>
    <property type="project" value="UniProtKB-KW"/>
</dbReference>
<dbReference type="Gene3D" id="1.20.120.530">
    <property type="entry name" value="GntR ligand-binding domain-like"/>
    <property type="match status" value="1"/>
</dbReference>
<evidence type="ECO:0000256" key="6">
    <source>
        <dbReference type="ARBA" id="ARBA00039592"/>
    </source>
</evidence>
<dbReference type="SUPFAM" id="SSF48008">
    <property type="entry name" value="GntR ligand-binding domain-like"/>
    <property type="match status" value="1"/>
</dbReference>
<dbReference type="InterPro" id="IPR036390">
    <property type="entry name" value="WH_DNA-bd_sf"/>
</dbReference>
<organism evidence="8 9">
    <name type="scientific">Marivibrio halodurans</name>
    <dbReference type="NCBI Taxonomy" id="2039722"/>
    <lineage>
        <taxon>Bacteria</taxon>
        <taxon>Pseudomonadati</taxon>
        <taxon>Pseudomonadota</taxon>
        <taxon>Alphaproteobacteria</taxon>
        <taxon>Rhodospirillales</taxon>
        <taxon>Rhodospirillaceae</taxon>
        <taxon>Marivibrio</taxon>
    </lineage>
</organism>
<dbReference type="InterPro" id="IPR036388">
    <property type="entry name" value="WH-like_DNA-bd_sf"/>
</dbReference>
<accession>A0A8J7RYW9</accession>
<dbReference type="PANTHER" id="PTHR43537">
    <property type="entry name" value="TRANSCRIPTIONAL REGULATOR, GNTR FAMILY"/>
    <property type="match status" value="1"/>
</dbReference>
<keyword evidence="3" id="KW-0238">DNA-binding</keyword>
<dbReference type="InterPro" id="IPR008920">
    <property type="entry name" value="TF_FadR/GntR_C"/>
</dbReference>
<dbReference type="AlphaFoldDB" id="A0A8J7RYW9"/>
<evidence type="ECO:0000256" key="5">
    <source>
        <dbReference type="ARBA" id="ARBA00037357"/>
    </source>
</evidence>
<gene>
    <name evidence="8" type="ORF">KAJ83_09550</name>
</gene>
<protein>
    <recommendedName>
        <fullName evidence="6">Pyruvate dehydrogenase complex repressor</fullName>
    </recommendedName>
</protein>